<reference evidence="1 2" key="1">
    <citation type="submission" date="2019-08" db="EMBL/GenBank/DDBJ databases">
        <title>Deep-cultivation of Planctomycetes and their phenomic and genomic characterization uncovers novel biology.</title>
        <authorList>
            <person name="Wiegand S."/>
            <person name="Jogler M."/>
            <person name="Boedeker C."/>
            <person name="Pinto D."/>
            <person name="Vollmers J."/>
            <person name="Rivas-Marin E."/>
            <person name="Kohn T."/>
            <person name="Peeters S.H."/>
            <person name="Heuer A."/>
            <person name="Rast P."/>
            <person name="Oberbeckmann S."/>
            <person name="Bunk B."/>
            <person name="Jeske O."/>
            <person name="Meyerdierks A."/>
            <person name="Storesund J.E."/>
            <person name="Kallscheuer N."/>
            <person name="Luecker S."/>
            <person name="Lage O.M."/>
            <person name="Pohl T."/>
            <person name="Merkel B.J."/>
            <person name="Hornburger P."/>
            <person name="Mueller R.-W."/>
            <person name="Bruemmer F."/>
            <person name="Labrenz M."/>
            <person name="Spormann A.M."/>
            <person name="Op den Camp H."/>
            <person name="Overmann J."/>
            <person name="Amann R."/>
            <person name="Jetten M.S.M."/>
            <person name="Mascher T."/>
            <person name="Medema M.H."/>
            <person name="Devos D.P."/>
            <person name="Kaster A.-K."/>
            <person name="Ovreas L."/>
            <person name="Rohde M."/>
            <person name="Galperin M.Y."/>
            <person name="Jogler C."/>
        </authorList>
    </citation>
    <scope>NUCLEOTIDE SEQUENCE [LARGE SCALE GENOMIC DNA]</scope>
    <source>
        <strain evidence="1 2">FC18</strain>
    </source>
</reference>
<dbReference type="Proteomes" id="UP000322214">
    <property type="component" value="Chromosome"/>
</dbReference>
<gene>
    <name evidence="1" type="ORF">MFFC18_00060</name>
</gene>
<evidence type="ECO:0000313" key="1">
    <source>
        <dbReference type="EMBL" id="QEG20159.1"/>
    </source>
</evidence>
<dbReference type="KEGG" id="mff:MFFC18_00060"/>
<protein>
    <submittedName>
        <fullName evidence="1">Uncharacterized protein</fullName>
    </submittedName>
</protein>
<dbReference type="AlphaFoldDB" id="A0A5B9P3V7"/>
<name>A0A5B9P3V7_9BACT</name>
<organism evidence="1 2">
    <name type="scientific">Mariniblastus fucicola</name>
    <dbReference type="NCBI Taxonomy" id="980251"/>
    <lineage>
        <taxon>Bacteria</taxon>
        <taxon>Pseudomonadati</taxon>
        <taxon>Planctomycetota</taxon>
        <taxon>Planctomycetia</taxon>
        <taxon>Pirellulales</taxon>
        <taxon>Pirellulaceae</taxon>
        <taxon>Mariniblastus</taxon>
    </lineage>
</organism>
<dbReference type="EMBL" id="CP042912">
    <property type="protein sequence ID" value="QEG20159.1"/>
    <property type="molecule type" value="Genomic_DNA"/>
</dbReference>
<accession>A0A5B9P3V7</accession>
<evidence type="ECO:0000313" key="2">
    <source>
        <dbReference type="Proteomes" id="UP000322214"/>
    </source>
</evidence>
<proteinExistence type="predicted"/>
<sequence>MKTMGFGRENGQMSVARLSPPVPLRVSTMHFESIIGINGSKDAFAERQSCNIAPTQTTLTRDLPFGASLCCGVTFTYIEVKR</sequence>
<keyword evidence="2" id="KW-1185">Reference proteome</keyword>